<evidence type="ECO:0000256" key="2">
    <source>
        <dbReference type="ARBA" id="ARBA00022840"/>
    </source>
</evidence>
<dbReference type="PROSITE" id="PS50893">
    <property type="entry name" value="ABC_TRANSPORTER_2"/>
    <property type="match status" value="1"/>
</dbReference>
<comment type="caution">
    <text evidence="4">The sequence shown here is derived from an EMBL/GenBank/DDBJ whole genome shotgun (WGS) entry which is preliminary data.</text>
</comment>
<dbReference type="GO" id="GO:0005886">
    <property type="term" value="C:plasma membrane"/>
    <property type="evidence" value="ECO:0007669"/>
    <property type="project" value="TreeGrafter"/>
</dbReference>
<dbReference type="GO" id="GO:0016887">
    <property type="term" value="F:ATP hydrolysis activity"/>
    <property type="evidence" value="ECO:0007669"/>
    <property type="project" value="InterPro"/>
</dbReference>
<dbReference type="AlphaFoldDB" id="A0A3E0TT70"/>
<keyword evidence="1" id="KW-0547">Nucleotide-binding</keyword>
<dbReference type="PANTHER" id="PTHR24220">
    <property type="entry name" value="IMPORT ATP-BINDING PROTEIN"/>
    <property type="match status" value="1"/>
</dbReference>
<proteinExistence type="predicted"/>
<name>A0A3E0TT70_9GAMM</name>
<accession>A0A3E0TT70</accession>
<dbReference type="Proteomes" id="UP000256478">
    <property type="component" value="Unassembled WGS sequence"/>
</dbReference>
<dbReference type="InterPro" id="IPR015854">
    <property type="entry name" value="ABC_transpr_LolD-like"/>
</dbReference>
<feature type="domain" description="ABC transporter" evidence="3">
    <location>
        <begin position="5"/>
        <end position="248"/>
    </location>
</feature>
<dbReference type="InterPro" id="IPR017871">
    <property type="entry name" value="ABC_transporter-like_CS"/>
</dbReference>
<dbReference type="SMART" id="SM00382">
    <property type="entry name" value="AAA"/>
    <property type="match status" value="1"/>
</dbReference>
<dbReference type="PROSITE" id="PS00211">
    <property type="entry name" value="ABC_TRANSPORTER_1"/>
    <property type="match status" value="1"/>
</dbReference>
<dbReference type="OrthoDB" id="9802264at2"/>
<gene>
    <name evidence="4" type="ORF">DXX93_15010</name>
</gene>
<evidence type="ECO:0000313" key="5">
    <source>
        <dbReference type="Proteomes" id="UP000256478"/>
    </source>
</evidence>
<dbReference type="SUPFAM" id="SSF52540">
    <property type="entry name" value="P-loop containing nucleoside triphosphate hydrolases"/>
    <property type="match status" value="1"/>
</dbReference>
<dbReference type="InterPro" id="IPR003593">
    <property type="entry name" value="AAA+_ATPase"/>
</dbReference>
<evidence type="ECO:0000256" key="1">
    <source>
        <dbReference type="ARBA" id="ARBA00022741"/>
    </source>
</evidence>
<dbReference type="InterPro" id="IPR027417">
    <property type="entry name" value="P-loop_NTPase"/>
</dbReference>
<dbReference type="Gene3D" id="3.40.50.300">
    <property type="entry name" value="P-loop containing nucleotide triphosphate hydrolases"/>
    <property type="match status" value="1"/>
</dbReference>
<dbReference type="PANTHER" id="PTHR24220:SF611">
    <property type="entry name" value="ATP-BINDING COMPONENT OF ABC TRANSPORTER-RELATED"/>
    <property type="match status" value="1"/>
</dbReference>
<keyword evidence="2 4" id="KW-0067">ATP-binding</keyword>
<dbReference type="EMBL" id="QUOU01000001">
    <property type="protein sequence ID" value="REL27738.1"/>
    <property type="molecule type" value="Genomic_DNA"/>
</dbReference>
<dbReference type="GO" id="GO:0005524">
    <property type="term" value="F:ATP binding"/>
    <property type="evidence" value="ECO:0007669"/>
    <property type="project" value="UniProtKB-KW"/>
</dbReference>
<protein>
    <submittedName>
        <fullName evidence="4">ATP-binding cassette domain-containing protein</fullName>
    </submittedName>
</protein>
<sequence length="250" mass="27568">MSKAVELENLIFRYATHTNSKHASINASSNNNKDTNHAPLLNIPTWSVAAGQKHFILGPSGSGKSTLLNLLAGLLVPTSGKVTVLGEQISRLSARKRDKFRADHIGYIFQQFNLVPYLNAIDNIKLANHFASRPQQKNVEHAILSLLERLSIDSNDWRRPVNLLSVGQQQRIGIARALINQPKLIIADEPTSSLDTQARNSFIDLLIALCNEQQATLLFVSHDTQLATHFDQVASLQAINHPPSAARGQH</sequence>
<dbReference type="Pfam" id="PF00005">
    <property type="entry name" value="ABC_tran"/>
    <property type="match status" value="1"/>
</dbReference>
<reference evidence="4 5" key="1">
    <citation type="submission" date="2018-08" db="EMBL/GenBank/DDBJ databases">
        <title>Thalassotalea euphylliae genome.</title>
        <authorList>
            <person name="Summers S."/>
            <person name="Rice S.A."/>
            <person name="Freckelton M.L."/>
            <person name="Nedved B.T."/>
            <person name="Hadfield M.G."/>
        </authorList>
    </citation>
    <scope>NUCLEOTIDE SEQUENCE [LARGE SCALE GENOMIC DNA]</scope>
    <source>
        <strain evidence="4 5">H1</strain>
    </source>
</reference>
<dbReference type="GO" id="GO:0022857">
    <property type="term" value="F:transmembrane transporter activity"/>
    <property type="evidence" value="ECO:0007669"/>
    <property type="project" value="TreeGrafter"/>
</dbReference>
<evidence type="ECO:0000313" key="4">
    <source>
        <dbReference type="EMBL" id="REL27738.1"/>
    </source>
</evidence>
<evidence type="ECO:0000259" key="3">
    <source>
        <dbReference type="PROSITE" id="PS50893"/>
    </source>
</evidence>
<organism evidence="4 5">
    <name type="scientific">Thalassotalea euphylliae</name>
    <dbReference type="NCBI Taxonomy" id="1655234"/>
    <lineage>
        <taxon>Bacteria</taxon>
        <taxon>Pseudomonadati</taxon>
        <taxon>Pseudomonadota</taxon>
        <taxon>Gammaproteobacteria</taxon>
        <taxon>Alteromonadales</taxon>
        <taxon>Colwelliaceae</taxon>
        <taxon>Thalassotalea</taxon>
    </lineage>
</organism>
<dbReference type="RefSeq" id="WP_116008808.1">
    <property type="nucleotide sequence ID" value="NZ_QUOU01000001.1"/>
</dbReference>
<dbReference type="InterPro" id="IPR003439">
    <property type="entry name" value="ABC_transporter-like_ATP-bd"/>
</dbReference>